<dbReference type="EMBL" id="MN739247">
    <property type="protein sequence ID" value="QHS95309.1"/>
    <property type="molecule type" value="Genomic_DNA"/>
</dbReference>
<dbReference type="AlphaFoldDB" id="A0A6C0BUR0"/>
<proteinExistence type="predicted"/>
<reference evidence="2" key="1">
    <citation type="journal article" date="2020" name="Nature">
        <title>Giant virus diversity and host interactions through global metagenomics.</title>
        <authorList>
            <person name="Schulz F."/>
            <person name="Roux S."/>
            <person name="Paez-Espino D."/>
            <person name="Jungbluth S."/>
            <person name="Walsh D.A."/>
            <person name="Denef V.J."/>
            <person name="McMahon K.D."/>
            <person name="Konstantinidis K.T."/>
            <person name="Eloe-Fadrosh E.A."/>
            <person name="Kyrpides N.C."/>
            <person name="Woyke T."/>
        </authorList>
    </citation>
    <scope>NUCLEOTIDE SEQUENCE</scope>
    <source>
        <strain evidence="2">GVMAG-M-3300018428-35</strain>
    </source>
</reference>
<evidence type="ECO:0000256" key="1">
    <source>
        <dbReference type="SAM" id="Coils"/>
    </source>
</evidence>
<organism evidence="2">
    <name type="scientific">viral metagenome</name>
    <dbReference type="NCBI Taxonomy" id="1070528"/>
    <lineage>
        <taxon>unclassified sequences</taxon>
        <taxon>metagenomes</taxon>
        <taxon>organismal metagenomes</taxon>
    </lineage>
</organism>
<accession>A0A6C0BUR0</accession>
<feature type="coiled-coil region" evidence="1">
    <location>
        <begin position="56"/>
        <end position="215"/>
    </location>
</feature>
<sequence length="225" mass="26736">METPGLKKYTNDNIFLNTLNDLTRDAYKTDTKANISDNSNKNIFDTDIILNSKESFESNNQRLNSMQDEIITLKNKLKTVYEKDEEIQKLKNEIEKLKLELLSESKKSRELKKLEIENKSLRDLNDKLQIEVMNCNSLKQENDFLKSKLSELEKEENNTEKKDNSEIKKEKIKVDINKLKNILSNRLKSYHENHIEKLLQENELYEKEYIDKDRLEQLLKDVIHI</sequence>
<keyword evidence="1" id="KW-0175">Coiled coil</keyword>
<name>A0A6C0BUR0_9ZZZZ</name>
<evidence type="ECO:0000313" key="2">
    <source>
        <dbReference type="EMBL" id="QHS95309.1"/>
    </source>
</evidence>
<protein>
    <submittedName>
        <fullName evidence="2">Uncharacterized protein</fullName>
    </submittedName>
</protein>